<name>A0ACC2TDJ5_9FUNG</name>
<proteinExistence type="predicted"/>
<accession>A0ACC2TDJ5</accession>
<gene>
    <name evidence="1" type="ORF">DSO57_1026887</name>
</gene>
<protein>
    <submittedName>
        <fullName evidence="1">Uncharacterized protein</fullName>
    </submittedName>
</protein>
<evidence type="ECO:0000313" key="2">
    <source>
        <dbReference type="Proteomes" id="UP001165960"/>
    </source>
</evidence>
<dbReference type="Proteomes" id="UP001165960">
    <property type="component" value="Unassembled WGS sequence"/>
</dbReference>
<comment type="caution">
    <text evidence="1">The sequence shown here is derived from an EMBL/GenBank/DDBJ whole genome shotgun (WGS) entry which is preliminary data.</text>
</comment>
<reference evidence="1" key="1">
    <citation type="submission" date="2022-04" db="EMBL/GenBank/DDBJ databases">
        <title>Genome of the entomopathogenic fungus Entomophthora muscae.</title>
        <authorList>
            <person name="Elya C."/>
            <person name="Lovett B.R."/>
            <person name="Lee E."/>
            <person name="Macias A.M."/>
            <person name="Hajek A.E."/>
            <person name="De Bivort B.L."/>
            <person name="Kasson M.T."/>
            <person name="De Fine Licht H.H."/>
            <person name="Stajich J.E."/>
        </authorList>
    </citation>
    <scope>NUCLEOTIDE SEQUENCE</scope>
    <source>
        <strain evidence="1">Berkeley</strain>
    </source>
</reference>
<keyword evidence="2" id="KW-1185">Reference proteome</keyword>
<evidence type="ECO:0000313" key="1">
    <source>
        <dbReference type="EMBL" id="KAJ9072506.1"/>
    </source>
</evidence>
<sequence length="90" mass="10199">MLRRPNRVHGTSTLLRNENQILTLPYFEMNNLRFSAERVVNPSRLPMPASGGYIHSRSEANSLPAINQSTIAQIELTLPHCCHYNPVDLN</sequence>
<dbReference type="EMBL" id="QTSX02003000">
    <property type="protein sequence ID" value="KAJ9072506.1"/>
    <property type="molecule type" value="Genomic_DNA"/>
</dbReference>
<organism evidence="1 2">
    <name type="scientific">Entomophthora muscae</name>
    <dbReference type="NCBI Taxonomy" id="34485"/>
    <lineage>
        <taxon>Eukaryota</taxon>
        <taxon>Fungi</taxon>
        <taxon>Fungi incertae sedis</taxon>
        <taxon>Zoopagomycota</taxon>
        <taxon>Entomophthoromycotina</taxon>
        <taxon>Entomophthoromycetes</taxon>
        <taxon>Entomophthorales</taxon>
        <taxon>Entomophthoraceae</taxon>
        <taxon>Entomophthora</taxon>
    </lineage>
</organism>